<name>A0ABY7G7Q3_MYAAR</name>
<feature type="region of interest" description="Disordered" evidence="1">
    <location>
        <begin position="193"/>
        <end position="229"/>
    </location>
</feature>
<dbReference type="EMBL" id="CP111027">
    <property type="protein sequence ID" value="WAR29434.1"/>
    <property type="molecule type" value="Genomic_DNA"/>
</dbReference>
<feature type="non-terminal residue" evidence="2">
    <location>
        <position position="545"/>
    </location>
</feature>
<evidence type="ECO:0000313" key="2">
    <source>
        <dbReference type="EMBL" id="WAR29434.1"/>
    </source>
</evidence>
<evidence type="ECO:0000256" key="1">
    <source>
        <dbReference type="SAM" id="MobiDB-lite"/>
    </source>
</evidence>
<proteinExistence type="predicted"/>
<evidence type="ECO:0000313" key="3">
    <source>
        <dbReference type="Proteomes" id="UP001164746"/>
    </source>
</evidence>
<gene>
    <name evidence="2" type="ORF">MAR_003002</name>
</gene>
<organism evidence="2 3">
    <name type="scientific">Mya arenaria</name>
    <name type="common">Soft-shell clam</name>
    <dbReference type="NCBI Taxonomy" id="6604"/>
    <lineage>
        <taxon>Eukaryota</taxon>
        <taxon>Metazoa</taxon>
        <taxon>Spiralia</taxon>
        <taxon>Lophotrochozoa</taxon>
        <taxon>Mollusca</taxon>
        <taxon>Bivalvia</taxon>
        <taxon>Autobranchia</taxon>
        <taxon>Heteroconchia</taxon>
        <taxon>Euheterodonta</taxon>
        <taxon>Imparidentia</taxon>
        <taxon>Neoheterodontei</taxon>
        <taxon>Myida</taxon>
        <taxon>Myoidea</taxon>
        <taxon>Myidae</taxon>
        <taxon>Mya</taxon>
    </lineage>
</organism>
<feature type="compositionally biased region" description="Basic and acidic residues" evidence="1">
    <location>
        <begin position="193"/>
        <end position="211"/>
    </location>
</feature>
<reference evidence="2" key="1">
    <citation type="submission" date="2022-11" db="EMBL/GenBank/DDBJ databases">
        <title>Centuries of genome instability and evolution in soft-shell clam transmissible cancer (bioRxiv).</title>
        <authorList>
            <person name="Hart S.F.M."/>
            <person name="Yonemitsu M.A."/>
            <person name="Giersch R.M."/>
            <person name="Beal B.F."/>
            <person name="Arriagada G."/>
            <person name="Davis B.W."/>
            <person name="Ostrander E.A."/>
            <person name="Goff S.P."/>
            <person name="Metzger M.J."/>
        </authorList>
    </citation>
    <scope>NUCLEOTIDE SEQUENCE</scope>
    <source>
        <strain evidence="2">MELC-2E11</strain>
        <tissue evidence="2">Siphon/mantle</tissue>
    </source>
</reference>
<accession>A0ABY7G7Q3</accession>
<sequence>MTHVTKVLLNNIYINKRNLNLQQAEQIGKKSRFILGDTLGQDFTDICVYFLGNEELKSLKDTFRFEKKNGFSSIIPLKTYRNILKNKTVETIQSRLDITVTSLNAVQENTFLKQFGDGLIVIREQGSNVEHVVRSVSRVVKNQTLFNVCTSKDVLETFFAVLLRIYLNRDKEAINRLKELFECRQKSQQLRPFERLSEGDKSVPVEDHTTEQNHTQTLSSKRKRTVKGKYGNAEHEMSMTRSGKRFKHSYEDDIRQNERDLIRDTLHEASALYRRSQIPDEENPFPKRELPSLTCEEIKMSSCQVGSKIKSIQESDRNVSTNELSERVIYTRRQIHKMAVKFATLGGFAKDENQKLYILLSRHFADPDFTQSIYFIDNKNRQYILANLLKEHSARGKYDISVATVLPDNVQNTRFRNMNGVQLESILESFDSQTDANEMPVFFWSWNSKPRRGKIVIQEFNERSSDAKLVLLKDVMEYNAEHNDIIPVRMVEKGNSGAIICSDDPNYQRVRVWTMLMGVLNPKEIDNPETGWKKQGIYRSLPICE</sequence>
<protein>
    <submittedName>
        <fullName evidence="2">Uncharacterized protein</fullName>
    </submittedName>
</protein>
<keyword evidence="3" id="KW-1185">Reference proteome</keyword>
<dbReference type="Proteomes" id="UP001164746">
    <property type="component" value="Chromosome 16"/>
</dbReference>